<dbReference type="Proteomes" id="UP001560045">
    <property type="component" value="Unassembled WGS sequence"/>
</dbReference>
<feature type="signal peptide" evidence="2">
    <location>
        <begin position="1"/>
        <end position="21"/>
    </location>
</feature>
<keyword evidence="4" id="KW-1185">Reference proteome</keyword>
<evidence type="ECO:0000256" key="2">
    <source>
        <dbReference type="SAM" id="SignalP"/>
    </source>
</evidence>
<comment type="caution">
    <text evidence="3">The sequence shown here is derived from an EMBL/GenBank/DDBJ whole genome shotgun (WGS) entry which is preliminary data.</text>
</comment>
<evidence type="ECO:0000256" key="1">
    <source>
        <dbReference type="ARBA" id="ARBA00022801"/>
    </source>
</evidence>
<name>A0ABV3XPZ4_9ACTN</name>
<organism evidence="3 4">
    <name type="scientific">Geodermatophilus maliterrae</name>
    <dbReference type="NCBI Taxonomy" id="3162531"/>
    <lineage>
        <taxon>Bacteria</taxon>
        <taxon>Bacillati</taxon>
        <taxon>Actinomycetota</taxon>
        <taxon>Actinomycetes</taxon>
        <taxon>Geodermatophilales</taxon>
        <taxon>Geodermatophilaceae</taxon>
        <taxon>Geodermatophilus</taxon>
    </lineage>
</organism>
<reference evidence="3 4" key="1">
    <citation type="submission" date="2024-06" db="EMBL/GenBank/DDBJ databases">
        <title>Draft genome sequence of Geodermatophilus badlandi, a novel member of the Geodermatophilaceae isolated from badland sedimentary rocks in the Red desert, Wyoming, USA.</title>
        <authorList>
            <person name="Ben Tekaya S."/>
            <person name="Nouioui I."/>
            <person name="Flores G.M."/>
            <person name="Shaal M.N."/>
            <person name="Bredoire F."/>
            <person name="Basile F."/>
            <person name="Van Diepen L."/>
            <person name="Ward N.L."/>
        </authorList>
    </citation>
    <scope>NUCLEOTIDE SEQUENCE [LARGE SCALE GENOMIC DNA]</scope>
    <source>
        <strain evidence="3 4">WL48A</strain>
    </source>
</reference>
<protein>
    <submittedName>
        <fullName evidence="3">Class F sortase</fullName>
    </submittedName>
</protein>
<gene>
    <name evidence="3" type="ORF">ABQ292_26000</name>
</gene>
<dbReference type="InterPro" id="IPR042001">
    <property type="entry name" value="Sortase_F"/>
</dbReference>
<keyword evidence="2" id="KW-0732">Signal</keyword>
<dbReference type="CDD" id="cd05829">
    <property type="entry name" value="Sortase_F"/>
    <property type="match status" value="1"/>
</dbReference>
<dbReference type="InterPro" id="IPR005754">
    <property type="entry name" value="Sortase"/>
</dbReference>
<dbReference type="SUPFAM" id="SSF63817">
    <property type="entry name" value="Sortase"/>
    <property type="match status" value="1"/>
</dbReference>
<proteinExistence type="predicted"/>
<dbReference type="InterPro" id="IPR023365">
    <property type="entry name" value="Sortase_dom-sf"/>
</dbReference>
<evidence type="ECO:0000313" key="3">
    <source>
        <dbReference type="EMBL" id="MEX5721805.1"/>
    </source>
</evidence>
<sequence length="215" mass="21520">MRPAAAGVALGLALAVGVPTAWELTRPAAAAGAPVEQALGTAPVPTPPPAPGPDVVVRDAAPAAAAEVVAPIRLAVPARGVDVAVDPVGVTADGQMALPDDVDRAGWYRFGPVPGAPGSAVVAGHVDDAEQGLGELAPLREAAPGDEVVVTDGAGASTRWVVTGRELVDKQALPVDTLFRRDGPPRLTLVTCGGPFLPEVGGYRDNVVVVAEPTP</sequence>
<feature type="chain" id="PRO_5047458739" evidence="2">
    <location>
        <begin position="22"/>
        <end position="215"/>
    </location>
</feature>
<evidence type="ECO:0000313" key="4">
    <source>
        <dbReference type="Proteomes" id="UP001560045"/>
    </source>
</evidence>
<dbReference type="Pfam" id="PF04203">
    <property type="entry name" value="Sortase"/>
    <property type="match status" value="1"/>
</dbReference>
<accession>A0ABV3XPZ4</accession>
<keyword evidence="1" id="KW-0378">Hydrolase</keyword>
<dbReference type="RefSeq" id="WP_369210596.1">
    <property type="nucleotide sequence ID" value="NZ_JBFNXQ010000173.1"/>
</dbReference>
<dbReference type="EMBL" id="JBFNXQ010000173">
    <property type="protein sequence ID" value="MEX5721805.1"/>
    <property type="molecule type" value="Genomic_DNA"/>
</dbReference>
<dbReference type="Gene3D" id="2.40.260.10">
    <property type="entry name" value="Sortase"/>
    <property type="match status" value="1"/>
</dbReference>